<comment type="caution">
    <text evidence="2">The sequence shown here is derived from an EMBL/GenBank/DDBJ whole genome shotgun (WGS) entry which is preliminary data.</text>
</comment>
<sequence length="129" mass="14848">MTKIRDELNEFGRVLRPEEISLKKSVQRGVGIRSLTDVDVFIIVQMYAYDPSTTLRNYVKFLFLQTGTVVSMSTISRFFVHGFPIQGSMCKPNLIPFDKFRPANFEKALIYMHIVSCIVLCWCIMLSAK</sequence>
<proteinExistence type="predicted"/>
<keyword evidence="3" id="KW-1185">Reference proteome</keyword>
<reference evidence="2 3" key="1">
    <citation type="submission" date="2024-10" db="EMBL/GenBank/DDBJ databases">
        <title>Updated reference genomes for cyclostephanoid diatoms.</title>
        <authorList>
            <person name="Roberts W.R."/>
            <person name="Alverson A.J."/>
        </authorList>
    </citation>
    <scope>NUCLEOTIDE SEQUENCE [LARGE SCALE GENOMIC DNA]</scope>
    <source>
        <strain evidence="2 3">AJA010-31</strain>
    </source>
</reference>
<feature type="transmembrane region" description="Helical" evidence="1">
    <location>
        <begin position="108"/>
        <end position="128"/>
    </location>
</feature>
<dbReference type="EMBL" id="JALLPJ020001393">
    <property type="protein sequence ID" value="KAL3765952.1"/>
    <property type="molecule type" value="Genomic_DNA"/>
</dbReference>
<keyword evidence="1" id="KW-1133">Transmembrane helix</keyword>
<evidence type="ECO:0000256" key="1">
    <source>
        <dbReference type="SAM" id="Phobius"/>
    </source>
</evidence>
<accession>A0ABD3MUN4</accession>
<evidence type="ECO:0000313" key="2">
    <source>
        <dbReference type="EMBL" id="KAL3765952.1"/>
    </source>
</evidence>
<dbReference type="AlphaFoldDB" id="A0ABD3MUN4"/>
<dbReference type="Proteomes" id="UP001530400">
    <property type="component" value="Unassembled WGS sequence"/>
</dbReference>
<keyword evidence="1" id="KW-0472">Membrane</keyword>
<organism evidence="2 3">
    <name type="scientific">Cyclotella atomus</name>
    <dbReference type="NCBI Taxonomy" id="382360"/>
    <lineage>
        <taxon>Eukaryota</taxon>
        <taxon>Sar</taxon>
        <taxon>Stramenopiles</taxon>
        <taxon>Ochrophyta</taxon>
        <taxon>Bacillariophyta</taxon>
        <taxon>Coscinodiscophyceae</taxon>
        <taxon>Thalassiosirophycidae</taxon>
        <taxon>Stephanodiscales</taxon>
        <taxon>Stephanodiscaceae</taxon>
        <taxon>Cyclotella</taxon>
    </lineage>
</organism>
<name>A0ABD3MUN4_9STRA</name>
<keyword evidence="1" id="KW-0812">Transmembrane</keyword>
<gene>
    <name evidence="2" type="ORF">ACHAWO_005901</name>
</gene>
<evidence type="ECO:0000313" key="3">
    <source>
        <dbReference type="Proteomes" id="UP001530400"/>
    </source>
</evidence>
<protein>
    <submittedName>
        <fullName evidence="2">Uncharacterized protein</fullName>
    </submittedName>
</protein>